<evidence type="ECO:0000256" key="3">
    <source>
        <dbReference type="ARBA" id="ARBA00022989"/>
    </source>
</evidence>
<comment type="subcellular location">
    <subcellularLocation>
        <location evidence="1">Cell membrane</location>
        <topology evidence="1">Multi-pass membrane protein</topology>
    </subcellularLocation>
</comment>
<evidence type="ECO:0000259" key="6">
    <source>
        <dbReference type="PROSITE" id="PS50929"/>
    </source>
</evidence>
<reference evidence="7" key="1">
    <citation type="submission" date="2020-10" db="EMBL/GenBank/DDBJ databases">
        <authorList>
            <person name="Gilroy R."/>
        </authorList>
    </citation>
    <scope>NUCLEOTIDE SEQUENCE</scope>
    <source>
        <strain evidence="7">ChiGjej1B1-22543</strain>
    </source>
</reference>
<dbReference type="GO" id="GO:0005886">
    <property type="term" value="C:plasma membrane"/>
    <property type="evidence" value="ECO:0007669"/>
    <property type="project" value="UniProtKB-SubCell"/>
</dbReference>
<feature type="transmembrane region" description="Helical" evidence="5">
    <location>
        <begin position="79"/>
        <end position="102"/>
    </location>
</feature>
<keyword evidence="2 5" id="KW-0812">Transmembrane</keyword>
<dbReference type="InterPro" id="IPR036640">
    <property type="entry name" value="ABC1_TM_sf"/>
</dbReference>
<dbReference type="EMBL" id="DVMV01000028">
    <property type="protein sequence ID" value="HIU45435.1"/>
    <property type="molecule type" value="Genomic_DNA"/>
</dbReference>
<dbReference type="PANTHER" id="PTHR43394:SF1">
    <property type="entry name" value="ATP-BINDING CASSETTE SUB-FAMILY B MEMBER 10, MITOCHONDRIAL"/>
    <property type="match status" value="1"/>
</dbReference>
<dbReference type="GO" id="GO:0016887">
    <property type="term" value="F:ATP hydrolysis activity"/>
    <property type="evidence" value="ECO:0007669"/>
    <property type="project" value="InterPro"/>
</dbReference>
<gene>
    <name evidence="7" type="ORF">IAC52_03970</name>
</gene>
<feature type="non-terminal residue" evidence="7">
    <location>
        <position position="491"/>
    </location>
</feature>
<dbReference type="SUPFAM" id="SSF90123">
    <property type="entry name" value="ABC transporter transmembrane region"/>
    <property type="match status" value="1"/>
</dbReference>
<feature type="transmembrane region" description="Helical" evidence="5">
    <location>
        <begin position="160"/>
        <end position="177"/>
    </location>
</feature>
<feature type="transmembrane region" description="Helical" evidence="5">
    <location>
        <begin position="264"/>
        <end position="287"/>
    </location>
</feature>
<evidence type="ECO:0000256" key="4">
    <source>
        <dbReference type="ARBA" id="ARBA00023136"/>
    </source>
</evidence>
<dbReference type="InterPro" id="IPR003439">
    <property type="entry name" value="ABC_transporter-like_ATP-bd"/>
</dbReference>
<dbReference type="Gene3D" id="1.20.1560.10">
    <property type="entry name" value="ABC transporter type 1, transmembrane domain"/>
    <property type="match status" value="1"/>
</dbReference>
<protein>
    <submittedName>
        <fullName evidence="7">ABC transporter ATP-binding protein</fullName>
    </submittedName>
</protein>
<comment type="caution">
    <text evidence="7">The sequence shown here is derived from an EMBL/GenBank/DDBJ whole genome shotgun (WGS) entry which is preliminary data.</text>
</comment>
<proteinExistence type="predicted"/>
<dbReference type="Pfam" id="PF00005">
    <property type="entry name" value="ABC_tran"/>
    <property type="match status" value="1"/>
</dbReference>
<dbReference type="SUPFAM" id="SSF52540">
    <property type="entry name" value="P-loop containing nucleoside triphosphate hydrolases"/>
    <property type="match status" value="1"/>
</dbReference>
<keyword evidence="7" id="KW-0067">ATP-binding</keyword>
<evidence type="ECO:0000256" key="1">
    <source>
        <dbReference type="ARBA" id="ARBA00004651"/>
    </source>
</evidence>
<evidence type="ECO:0000313" key="7">
    <source>
        <dbReference type="EMBL" id="HIU45435.1"/>
    </source>
</evidence>
<dbReference type="InterPro" id="IPR039421">
    <property type="entry name" value="Type_1_exporter"/>
</dbReference>
<dbReference type="GO" id="GO:0015421">
    <property type="term" value="F:ABC-type oligopeptide transporter activity"/>
    <property type="evidence" value="ECO:0007669"/>
    <property type="project" value="TreeGrafter"/>
</dbReference>
<dbReference type="InterPro" id="IPR027417">
    <property type="entry name" value="P-loop_NTPase"/>
</dbReference>
<keyword evidence="3 5" id="KW-1133">Transmembrane helix</keyword>
<feature type="transmembrane region" description="Helical" evidence="5">
    <location>
        <begin position="183"/>
        <end position="200"/>
    </location>
</feature>
<dbReference type="Proteomes" id="UP000824070">
    <property type="component" value="Unassembled WGS sequence"/>
</dbReference>
<dbReference type="PROSITE" id="PS50929">
    <property type="entry name" value="ABC_TM1F"/>
    <property type="match status" value="1"/>
</dbReference>
<dbReference type="PANTHER" id="PTHR43394">
    <property type="entry name" value="ATP-DEPENDENT PERMEASE MDL1, MITOCHONDRIAL"/>
    <property type="match status" value="1"/>
</dbReference>
<organism evidence="7 8">
    <name type="scientific">Candidatus Alloenteromonas pullicola</name>
    <dbReference type="NCBI Taxonomy" id="2840784"/>
    <lineage>
        <taxon>Bacteria</taxon>
        <taxon>Bacillati</taxon>
        <taxon>Bacillota</taxon>
        <taxon>Bacillota incertae sedis</taxon>
        <taxon>Candidatus Alloenteromonas</taxon>
    </lineage>
</organism>
<evidence type="ECO:0000313" key="8">
    <source>
        <dbReference type="Proteomes" id="UP000824070"/>
    </source>
</evidence>
<sequence>MKSLLKTMRQMIKGTGVIYAFNFVFQLLMCICSVFSTFLVKVLVDALNRELDRAEALEKLIIRILSNGQGPDFIYDNLYILPITIAGFAVIAFLVSMGRGLFRFRASSSINKKMQLTLFEQLERQPYPYYKENKAGDLIQTCTRDVEVLRRFIIMDVNQVTYTFFIAALCIGVLLSLSWKLTVVSLSVLPIMFVYSFFLIKSVRTRYRKTDDAEAAMTEKISENLAAVRIVKAYNAETFEIKQFGKKLDDFSYKFRRWRVLSSFFFASSDIFIFLARSIALAYSLLLAVQGEIIAGTVAVAFMFVNMMVWPLRSTATTLSNLGQVIASNDRVRRLLDSPIEDIESGERLAIKGDIEFDHVSFAYPDDPDNLVLDDVSFHLKAGKTMAILGRTGSGKSTLAALLTRLYEPTAGRILIDGKDIKDLSKSSLRQQVVPVLQDPFLFSKTIEENIRLANPSSTEEEIRSAAKTASVEKAIDAMDEAGSRIHLTHI</sequence>
<keyword evidence="4 5" id="KW-0472">Membrane</keyword>
<reference evidence="7" key="2">
    <citation type="journal article" date="2021" name="PeerJ">
        <title>Extensive microbial diversity within the chicken gut microbiome revealed by metagenomics and culture.</title>
        <authorList>
            <person name="Gilroy R."/>
            <person name="Ravi A."/>
            <person name="Getino M."/>
            <person name="Pursley I."/>
            <person name="Horton D.L."/>
            <person name="Alikhan N.F."/>
            <person name="Baker D."/>
            <person name="Gharbi K."/>
            <person name="Hall N."/>
            <person name="Watson M."/>
            <person name="Adriaenssens E.M."/>
            <person name="Foster-Nyarko E."/>
            <person name="Jarju S."/>
            <person name="Secka A."/>
            <person name="Antonio M."/>
            <person name="Oren A."/>
            <person name="Chaudhuri R.R."/>
            <person name="La Ragione R."/>
            <person name="Hildebrand F."/>
            <person name="Pallen M.J."/>
        </authorList>
    </citation>
    <scope>NUCLEOTIDE SEQUENCE</scope>
    <source>
        <strain evidence="7">ChiGjej1B1-22543</strain>
    </source>
</reference>
<keyword evidence="7" id="KW-0547">Nucleotide-binding</keyword>
<feature type="transmembrane region" description="Helical" evidence="5">
    <location>
        <begin position="293"/>
        <end position="312"/>
    </location>
</feature>
<dbReference type="Gene3D" id="3.40.50.300">
    <property type="entry name" value="P-loop containing nucleotide triphosphate hydrolases"/>
    <property type="match status" value="1"/>
</dbReference>
<name>A0A9D1LP87_9FIRM</name>
<dbReference type="Pfam" id="PF00664">
    <property type="entry name" value="ABC_membrane"/>
    <property type="match status" value="1"/>
</dbReference>
<evidence type="ECO:0000256" key="2">
    <source>
        <dbReference type="ARBA" id="ARBA00022692"/>
    </source>
</evidence>
<feature type="domain" description="ABC transmembrane type-1" evidence="6">
    <location>
        <begin position="23"/>
        <end position="324"/>
    </location>
</feature>
<accession>A0A9D1LP87</accession>
<dbReference type="GO" id="GO:0005524">
    <property type="term" value="F:ATP binding"/>
    <property type="evidence" value="ECO:0007669"/>
    <property type="project" value="UniProtKB-KW"/>
</dbReference>
<feature type="transmembrane region" description="Helical" evidence="5">
    <location>
        <begin position="21"/>
        <end position="44"/>
    </location>
</feature>
<dbReference type="InterPro" id="IPR011527">
    <property type="entry name" value="ABC1_TM_dom"/>
</dbReference>
<evidence type="ECO:0000256" key="5">
    <source>
        <dbReference type="SAM" id="Phobius"/>
    </source>
</evidence>
<dbReference type="AlphaFoldDB" id="A0A9D1LP87"/>